<evidence type="ECO:0000313" key="2">
    <source>
        <dbReference type="EMBL" id="EPQ25665.1"/>
    </source>
</evidence>
<dbReference type="EMBL" id="KE361652">
    <property type="protein sequence ID" value="EPQ25665.1"/>
    <property type="molecule type" value="Genomic_DNA"/>
</dbReference>
<dbReference type="PANTHER" id="PTHR33321:SF12">
    <property type="entry name" value="PLANT BASIC SECRETORY PROTEIN (BSP) FAMILY PROTEIN"/>
    <property type="match status" value="1"/>
</dbReference>
<proteinExistence type="predicted"/>
<feature type="region of interest" description="Disordered" evidence="1">
    <location>
        <begin position="1"/>
        <end position="54"/>
    </location>
</feature>
<protein>
    <submittedName>
        <fullName evidence="2">Uncharacterized protein</fullName>
    </submittedName>
</protein>
<dbReference type="KEGG" id="pfp:PFL1_06737"/>
<feature type="compositionally biased region" description="Polar residues" evidence="1">
    <location>
        <begin position="36"/>
        <end position="49"/>
    </location>
</feature>
<feature type="compositionally biased region" description="Basic and acidic residues" evidence="1">
    <location>
        <begin position="23"/>
        <end position="35"/>
    </location>
</feature>
<organism evidence="2 3">
    <name type="scientific">Pseudozyma flocculosa PF-1</name>
    <dbReference type="NCBI Taxonomy" id="1277687"/>
    <lineage>
        <taxon>Eukaryota</taxon>
        <taxon>Fungi</taxon>
        <taxon>Dikarya</taxon>
        <taxon>Basidiomycota</taxon>
        <taxon>Ustilaginomycotina</taxon>
        <taxon>Ustilaginomycetes</taxon>
        <taxon>Ustilaginales</taxon>
        <taxon>Ustilaginaceae</taxon>
        <taxon>Pseudozyma</taxon>
    </lineage>
</organism>
<gene>
    <name evidence="2" type="ORF">PFL1_06737</name>
</gene>
<sequence>MANQHTAANHVEGDSSGSEDFEVVGHEVLTDDSTHQNDSTLVGTESQGPSVDERKVDEHCDVADAGKTLGNDGFRAQLRAVTQSGLAQRDATGPVLCQAVQLLEPATCAVGHAIRLRLELDDLAHAGVRSFSDHLFRGPERTFVKVFEMALEAVRRHLYPRDKAALLKICGALRPNTEGKTSMVEREVRSVVLVVRGMDGVAYTTGSRHDDAHKQIHLSADYVESLMHRWADEDEGGEERPARSAEVPKQQQDRQQQRSRMRHEQKVVAKTTVAPATRSALLSPSSRDDAPRIVTAGDHRPDKDRTGGRDRRRRRTGGLRNVEFEVRGVLVHELVHTVQFDGDGTAPGGLIEGIADWIRLKAGFAPSHWKRGVIGDSWDAGYERTAFFLDFASSFVGMRFLVPHLNQALAWHRWIVDDDDVKTALKHRRLRRCGNGEEDGRDGDDEEEPFTLFECLTGYSIAEVWRAYENSVER</sequence>
<reference evidence="2 3" key="1">
    <citation type="journal article" date="2013" name="Plant Cell">
        <title>The transition from a phytopathogenic smut ancestor to an anamorphic biocontrol agent deciphered by comparative whole-genome analysis.</title>
        <authorList>
            <person name="Lefebvre F."/>
            <person name="Joly D.L."/>
            <person name="Labbe C."/>
            <person name="Teichmann B."/>
            <person name="Linning R."/>
            <person name="Belzile F."/>
            <person name="Bakkeren G."/>
            <person name="Belanger R.R."/>
        </authorList>
    </citation>
    <scope>NUCLEOTIDE SEQUENCE [LARGE SCALE GENOMIC DNA]</scope>
    <source>
        <strain evidence="2 3">PF-1</strain>
    </source>
</reference>
<dbReference type="RefSeq" id="XP_007882474.1">
    <property type="nucleotide sequence ID" value="XM_007884283.1"/>
</dbReference>
<dbReference type="eggNOG" id="ENOG502QURC">
    <property type="taxonomic scope" value="Eukaryota"/>
</dbReference>
<name>A0A061H1L0_9BASI</name>
<feature type="compositionally biased region" description="Basic and acidic residues" evidence="1">
    <location>
        <begin position="286"/>
        <end position="309"/>
    </location>
</feature>
<dbReference type="Pfam" id="PF04450">
    <property type="entry name" value="BSP"/>
    <property type="match status" value="2"/>
</dbReference>
<dbReference type="OrthoDB" id="891726at2759"/>
<dbReference type="PANTHER" id="PTHR33321">
    <property type="match status" value="1"/>
</dbReference>
<dbReference type="AlphaFoldDB" id="A0A061H1L0"/>
<dbReference type="GeneID" id="19320808"/>
<feature type="compositionally biased region" description="Basic and acidic residues" evidence="1">
    <location>
        <begin position="251"/>
        <end position="267"/>
    </location>
</feature>
<feature type="region of interest" description="Disordered" evidence="1">
    <location>
        <begin position="232"/>
        <end position="316"/>
    </location>
</feature>
<evidence type="ECO:0000313" key="3">
    <source>
        <dbReference type="Proteomes" id="UP000053664"/>
    </source>
</evidence>
<evidence type="ECO:0000256" key="1">
    <source>
        <dbReference type="SAM" id="MobiDB-lite"/>
    </source>
</evidence>
<dbReference type="InterPro" id="IPR007541">
    <property type="entry name" value="Uncharacterised_BSP"/>
</dbReference>
<accession>A0A061H1L0</accession>
<dbReference type="HOGENOM" id="CLU_576364_0_0_1"/>
<dbReference type="Proteomes" id="UP000053664">
    <property type="component" value="Unassembled WGS sequence"/>
</dbReference>